<dbReference type="HOGENOM" id="CLU_020854_0_1_9"/>
<dbReference type="AlphaFoldDB" id="A0A125W1Y7"/>
<feature type="transmembrane region" description="Helical" evidence="7">
    <location>
        <begin position="463"/>
        <end position="487"/>
    </location>
</feature>
<name>A0A125W1Y7_ENTFL</name>
<gene>
    <name evidence="8" type="ORF">HMPREF9498_02954</name>
</gene>
<keyword evidence="2" id="KW-0813">Transport</keyword>
<proteinExistence type="predicted"/>
<evidence type="ECO:0000256" key="2">
    <source>
        <dbReference type="ARBA" id="ARBA00022448"/>
    </source>
</evidence>
<dbReference type="GO" id="GO:0005886">
    <property type="term" value="C:plasma membrane"/>
    <property type="evidence" value="ECO:0007669"/>
    <property type="project" value="UniProtKB-SubCell"/>
</dbReference>
<feature type="transmembrane region" description="Helical" evidence="7">
    <location>
        <begin position="358"/>
        <end position="379"/>
    </location>
</feature>
<feature type="transmembrane region" description="Helical" evidence="7">
    <location>
        <begin position="255"/>
        <end position="279"/>
    </location>
</feature>
<feature type="transmembrane region" description="Helical" evidence="7">
    <location>
        <begin position="299"/>
        <end position="326"/>
    </location>
</feature>
<evidence type="ECO:0000256" key="5">
    <source>
        <dbReference type="ARBA" id="ARBA00022989"/>
    </source>
</evidence>
<dbReference type="PANTHER" id="PTHR42770:SF15">
    <property type="entry name" value="GLUTAMATE_GAMMA-AMINOBUTYRATE ANTIPORTER-RELATED"/>
    <property type="match status" value="1"/>
</dbReference>
<keyword evidence="5 7" id="KW-1133">Transmembrane helix</keyword>
<feature type="transmembrane region" description="Helical" evidence="7">
    <location>
        <begin position="136"/>
        <end position="159"/>
    </location>
</feature>
<protein>
    <submittedName>
        <fullName evidence="8">Amino acid permease</fullName>
    </submittedName>
</protein>
<feature type="transmembrane region" description="Helical" evidence="7">
    <location>
        <begin position="432"/>
        <end position="451"/>
    </location>
</feature>
<dbReference type="InterPro" id="IPR050367">
    <property type="entry name" value="APC_superfamily"/>
</dbReference>
<feature type="transmembrane region" description="Helical" evidence="7">
    <location>
        <begin position="56"/>
        <end position="78"/>
    </location>
</feature>
<dbReference type="GO" id="GO:0022857">
    <property type="term" value="F:transmembrane transporter activity"/>
    <property type="evidence" value="ECO:0007669"/>
    <property type="project" value="InterPro"/>
</dbReference>
<comment type="caution">
    <text evidence="8">The sequence shown here is derived from an EMBL/GenBank/DDBJ whole genome shotgun (WGS) entry which is preliminary data.</text>
</comment>
<dbReference type="PIRSF" id="PIRSF006060">
    <property type="entry name" value="AA_transporter"/>
    <property type="match status" value="1"/>
</dbReference>
<dbReference type="InterPro" id="IPR002293">
    <property type="entry name" value="AA/rel_permease1"/>
</dbReference>
<dbReference type="EMBL" id="AEBR01000106">
    <property type="protein sequence ID" value="EFM81422.1"/>
    <property type="molecule type" value="Genomic_DNA"/>
</dbReference>
<feature type="transmembrane region" description="Helical" evidence="7">
    <location>
        <begin position="391"/>
        <end position="411"/>
    </location>
</feature>
<evidence type="ECO:0000256" key="7">
    <source>
        <dbReference type="SAM" id="Phobius"/>
    </source>
</evidence>
<evidence type="ECO:0000313" key="8">
    <source>
        <dbReference type="EMBL" id="EFM81422.1"/>
    </source>
</evidence>
<dbReference type="PANTHER" id="PTHR42770">
    <property type="entry name" value="AMINO ACID TRANSPORTER-RELATED"/>
    <property type="match status" value="1"/>
</dbReference>
<reference evidence="8 9" key="1">
    <citation type="submission" date="2010-07" db="EMBL/GenBank/DDBJ databases">
        <authorList>
            <person name="Sid Ahmed O."/>
        </authorList>
    </citation>
    <scope>NUCLEOTIDE SEQUENCE [LARGE SCALE GENOMIC DNA]</scope>
    <source>
        <strain evidence="8 9">TX4248</strain>
    </source>
</reference>
<keyword evidence="6 7" id="KW-0472">Membrane</keyword>
<sequence length="503" mass="55677">MLMINEELYFFNKKGIGYMDKKQLRWFTVGLIAFNMVWGLGNVVNNYAQQGISVVTSWLLILVLYFIPYALIVGQLGSTFKDSNGGVSSWVQNTSTKRLAYYAAWTYWVVHIPYLAQKPQAILIALGWAVQGNGNLVNTMPIVTVSFISLIIFLVFLLLSTKGLTTLKVIGGLAGTAMFVMSILFILLAVGAPFINSTVEFATPNMSQVSTYIPKFDFSYFTTVSMLVFAVGGAEKISPYVNATKNPAKEFPKGMIFLAAMVGLSAVLGSFAMGMLFSSDNIPKDLMANGAYSAFQKLGAYYGVGNLLMIVYALTNTVGQVAALAFSIDAPLKILLAEADPEFVPSWLRKRTKKGTLINGYLLTGILVSIIIALPMFGLKDMNEVVKWLTNLNSVVMPMRYLWVFFAYMLLNKAYKQFNSEYKFVKNPKIGFVFGLWCFLFTAFACILGMVPKFEYASDPQGWLFQLASNIVTPIVLILLGMILPAIARREKKDTILPIDSAE</sequence>
<keyword evidence="4 7" id="KW-0812">Transmembrane</keyword>
<feature type="transmembrane region" description="Helical" evidence="7">
    <location>
        <begin position="171"/>
        <end position="196"/>
    </location>
</feature>
<dbReference type="Proteomes" id="UP000004846">
    <property type="component" value="Unassembled WGS sequence"/>
</dbReference>
<evidence type="ECO:0000313" key="9">
    <source>
        <dbReference type="Proteomes" id="UP000004846"/>
    </source>
</evidence>
<evidence type="ECO:0000256" key="1">
    <source>
        <dbReference type="ARBA" id="ARBA00004651"/>
    </source>
</evidence>
<organism evidence="8 9">
    <name type="scientific">Enterococcus faecalis TX4248</name>
    <dbReference type="NCBI Taxonomy" id="749495"/>
    <lineage>
        <taxon>Bacteria</taxon>
        <taxon>Bacillati</taxon>
        <taxon>Bacillota</taxon>
        <taxon>Bacilli</taxon>
        <taxon>Lactobacillales</taxon>
        <taxon>Enterococcaceae</taxon>
        <taxon>Enterococcus</taxon>
    </lineage>
</organism>
<dbReference type="Pfam" id="PF13520">
    <property type="entry name" value="AA_permease_2"/>
    <property type="match status" value="1"/>
</dbReference>
<dbReference type="Gene3D" id="1.20.1740.10">
    <property type="entry name" value="Amino acid/polyamine transporter I"/>
    <property type="match status" value="1"/>
</dbReference>
<feature type="transmembrane region" description="Helical" evidence="7">
    <location>
        <begin position="216"/>
        <end position="234"/>
    </location>
</feature>
<feature type="transmembrane region" description="Helical" evidence="7">
    <location>
        <begin position="24"/>
        <end position="44"/>
    </location>
</feature>
<comment type="subcellular location">
    <subcellularLocation>
        <location evidence="1">Cell membrane</location>
        <topology evidence="1">Multi-pass membrane protein</topology>
    </subcellularLocation>
</comment>
<keyword evidence="3" id="KW-1003">Cell membrane</keyword>
<evidence type="ECO:0000256" key="3">
    <source>
        <dbReference type="ARBA" id="ARBA00022475"/>
    </source>
</evidence>
<evidence type="ECO:0000256" key="4">
    <source>
        <dbReference type="ARBA" id="ARBA00022692"/>
    </source>
</evidence>
<evidence type="ECO:0000256" key="6">
    <source>
        <dbReference type="ARBA" id="ARBA00023136"/>
    </source>
</evidence>
<accession>A0A125W1Y7</accession>